<proteinExistence type="predicted"/>
<dbReference type="InterPro" id="IPR009725">
    <property type="entry name" value="3_dmu_93_MTrfase"/>
</dbReference>
<reference evidence="2 3" key="1">
    <citation type="journal article" date="2011" name="J. Bacteriol.">
        <title>Genome sequence of Chthoniobacter flavus Ellin428, an aerobic heterotrophic soil bacterium.</title>
        <authorList>
            <person name="Kant R."/>
            <person name="van Passel M.W."/>
            <person name="Palva A."/>
            <person name="Lucas S."/>
            <person name="Lapidus A."/>
            <person name="Glavina Del Rio T."/>
            <person name="Dalin E."/>
            <person name="Tice H."/>
            <person name="Bruce D."/>
            <person name="Goodwin L."/>
            <person name="Pitluck S."/>
            <person name="Larimer F.W."/>
            <person name="Land M.L."/>
            <person name="Hauser L."/>
            <person name="Sangwan P."/>
            <person name="de Vos W.M."/>
            <person name="Janssen P.H."/>
            <person name="Smidt H."/>
        </authorList>
    </citation>
    <scope>NUCLEOTIDE SEQUENCE [LARGE SCALE GENOMIC DNA]</scope>
    <source>
        <strain evidence="2 3">Ellin428</strain>
    </source>
</reference>
<dbReference type="RefSeq" id="WP_006981263.1">
    <property type="nucleotide sequence ID" value="NZ_ABVL01000012.1"/>
</dbReference>
<dbReference type="CDD" id="cd06588">
    <property type="entry name" value="PhnB_like"/>
    <property type="match status" value="1"/>
</dbReference>
<keyword evidence="3" id="KW-1185">Reference proteome</keyword>
<dbReference type="EMBL" id="ABVL01000012">
    <property type="protein sequence ID" value="EDY18553.1"/>
    <property type="molecule type" value="Genomic_DNA"/>
</dbReference>
<dbReference type="Gene3D" id="3.10.180.10">
    <property type="entry name" value="2,3-Dihydroxybiphenyl 1,2-Dioxygenase, domain 1"/>
    <property type="match status" value="1"/>
</dbReference>
<keyword evidence="2" id="KW-0808">Transferase</keyword>
<dbReference type="AlphaFoldDB" id="B4D4V0"/>
<dbReference type="InParanoid" id="B4D4V0"/>
<dbReference type="InterPro" id="IPR029068">
    <property type="entry name" value="Glyas_Bleomycin-R_OHBP_Dase"/>
</dbReference>
<keyword evidence="2" id="KW-0830">Ubiquinone</keyword>
<dbReference type="STRING" id="497964.CfE428DRAFT_3938"/>
<keyword evidence="2" id="KW-0489">Methyltransferase</keyword>
<dbReference type="GO" id="GO:0032259">
    <property type="term" value="P:methylation"/>
    <property type="evidence" value="ECO:0007669"/>
    <property type="project" value="UniProtKB-KW"/>
</dbReference>
<gene>
    <name evidence="2" type="ORF">CfE428DRAFT_3938</name>
</gene>
<protein>
    <submittedName>
        <fullName evidence="2">3-demethylubiquinone-9 3-methyltransferase</fullName>
    </submittedName>
</protein>
<sequence>MEKVTPFLSFDGQAEEAARFYVSLLPDSHIDRVTRSPMDTPGGAAGTVLLVEFTLAGRPYIALNTPGFTFTEAVSFLIACADQAETDRLWAALTANGGSEVACGWLKDRWGVFWQITPTRMLELLKDPDPARARRAMEAMVKMIKIDIAEVERAADGA</sequence>
<dbReference type="GO" id="GO:0008168">
    <property type="term" value="F:methyltransferase activity"/>
    <property type="evidence" value="ECO:0007669"/>
    <property type="project" value="UniProtKB-KW"/>
</dbReference>
<dbReference type="SUPFAM" id="SSF54593">
    <property type="entry name" value="Glyoxalase/Bleomycin resistance protein/Dihydroxybiphenyl dioxygenase"/>
    <property type="match status" value="1"/>
</dbReference>
<evidence type="ECO:0000313" key="2">
    <source>
        <dbReference type="EMBL" id="EDY18553.1"/>
    </source>
</evidence>
<evidence type="ECO:0000313" key="3">
    <source>
        <dbReference type="Proteomes" id="UP000005824"/>
    </source>
</evidence>
<accession>B4D4V0</accession>
<dbReference type="Pfam" id="PF06983">
    <property type="entry name" value="3-dmu-9_3-mt"/>
    <property type="match status" value="1"/>
</dbReference>
<dbReference type="InterPro" id="IPR028973">
    <property type="entry name" value="PhnB-like"/>
</dbReference>
<comment type="caution">
    <text evidence="2">The sequence shown here is derived from an EMBL/GenBank/DDBJ whole genome shotgun (WGS) entry which is preliminary data.</text>
</comment>
<name>B4D4V0_9BACT</name>
<dbReference type="Proteomes" id="UP000005824">
    <property type="component" value="Unassembled WGS sequence"/>
</dbReference>
<evidence type="ECO:0000259" key="1">
    <source>
        <dbReference type="Pfam" id="PF06983"/>
    </source>
</evidence>
<dbReference type="PIRSF" id="PIRSF021700">
    <property type="entry name" value="3_dmu_93_MTrfase"/>
    <property type="match status" value="1"/>
</dbReference>
<dbReference type="PANTHER" id="PTHR33990:SF2">
    <property type="entry name" value="PHNB-LIKE DOMAIN-CONTAINING PROTEIN"/>
    <property type="match status" value="1"/>
</dbReference>
<organism evidence="2 3">
    <name type="scientific">Chthoniobacter flavus Ellin428</name>
    <dbReference type="NCBI Taxonomy" id="497964"/>
    <lineage>
        <taxon>Bacteria</taxon>
        <taxon>Pseudomonadati</taxon>
        <taxon>Verrucomicrobiota</taxon>
        <taxon>Spartobacteria</taxon>
        <taxon>Chthoniobacterales</taxon>
        <taxon>Chthoniobacteraceae</taxon>
        <taxon>Chthoniobacter</taxon>
    </lineage>
</organism>
<dbReference type="eggNOG" id="COG3865">
    <property type="taxonomic scope" value="Bacteria"/>
</dbReference>
<dbReference type="PANTHER" id="PTHR33990">
    <property type="entry name" value="PROTEIN YJDN-RELATED"/>
    <property type="match status" value="1"/>
</dbReference>
<feature type="domain" description="PhnB-like" evidence="1">
    <location>
        <begin position="2"/>
        <end position="117"/>
    </location>
</feature>